<name>A0A5A7T4G2_CUCMM</name>
<reference evidence="4 5" key="1">
    <citation type="submission" date="2019-08" db="EMBL/GenBank/DDBJ databases">
        <title>Draft genome sequences of two oriental melons (Cucumis melo L. var makuwa).</title>
        <authorList>
            <person name="Kwon S.-Y."/>
        </authorList>
    </citation>
    <scope>NUCLEOTIDE SEQUENCE [LARGE SCALE GENOMIC DNA]</scope>
    <source>
        <strain evidence="5">cv. Chang Bougi</strain>
        <strain evidence="4">cv. SW 3</strain>
        <tissue evidence="2">Leaf</tissue>
    </source>
</reference>
<evidence type="ECO:0000256" key="1">
    <source>
        <dbReference type="SAM" id="MobiDB-lite"/>
    </source>
</evidence>
<dbReference type="EMBL" id="SSTE01018746">
    <property type="protein sequence ID" value="KAA0038372.1"/>
    <property type="molecule type" value="Genomic_DNA"/>
</dbReference>
<gene>
    <name evidence="3" type="ORF">E5676_scaffold506G00760</name>
    <name evidence="2" type="ORF">E6C27_scaffold270G002560</name>
</gene>
<feature type="region of interest" description="Disordered" evidence="1">
    <location>
        <begin position="69"/>
        <end position="101"/>
    </location>
</feature>
<dbReference type="Proteomes" id="UP000321393">
    <property type="component" value="Unassembled WGS sequence"/>
</dbReference>
<sequence>MSSEALSTRKRDDVDKGLLSMHCSSMVNTLAIGNYRCLLTSSQIPYCRCRQREVEDYYEVGREKYEVASNKNTPYSGGSRKLIGKRRTVNDKIDNRRVSHR</sequence>
<dbReference type="Proteomes" id="UP000321947">
    <property type="component" value="Unassembled WGS sequence"/>
</dbReference>
<proteinExistence type="predicted"/>
<dbReference type="AlphaFoldDB" id="A0A5A7T4G2"/>
<comment type="caution">
    <text evidence="2">The sequence shown here is derived from an EMBL/GenBank/DDBJ whole genome shotgun (WGS) entry which is preliminary data.</text>
</comment>
<evidence type="ECO:0000313" key="4">
    <source>
        <dbReference type="Proteomes" id="UP000321393"/>
    </source>
</evidence>
<evidence type="ECO:0000313" key="2">
    <source>
        <dbReference type="EMBL" id="KAA0038372.1"/>
    </source>
</evidence>
<feature type="compositionally biased region" description="Basic and acidic residues" evidence="1">
    <location>
        <begin position="88"/>
        <end position="101"/>
    </location>
</feature>
<organism evidence="2 4">
    <name type="scientific">Cucumis melo var. makuwa</name>
    <name type="common">Oriental melon</name>
    <dbReference type="NCBI Taxonomy" id="1194695"/>
    <lineage>
        <taxon>Eukaryota</taxon>
        <taxon>Viridiplantae</taxon>
        <taxon>Streptophyta</taxon>
        <taxon>Embryophyta</taxon>
        <taxon>Tracheophyta</taxon>
        <taxon>Spermatophyta</taxon>
        <taxon>Magnoliopsida</taxon>
        <taxon>eudicotyledons</taxon>
        <taxon>Gunneridae</taxon>
        <taxon>Pentapetalae</taxon>
        <taxon>rosids</taxon>
        <taxon>fabids</taxon>
        <taxon>Cucurbitales</taxon>
        <taxon>Cucurbitaceae</taxon>
        <taxon>Benincaseae</taxon>
        <taxon>Cucumis</taxon>
    </lineage>
</organism>
<protein>
    <submittedName>
        <fullName evidence="2">Uncharacterized protein</fullName>
    </submittedName>
</protein>
<evidence type="ECO:0000313" key="5">
    <source>
        <dbReference type="Proteomes" id="UP000321947"/>
    </source>
</evidence>
<accession>A0A5A7T4G2</accession>
<dbReference type="EMBL" id="SSTD01019069">
    <property type="protein sequence ID" value="TYJ97021.1"/>
    <property type="molecule type" value="Genomic_DNA"/>
</dbReference>
<evidence type="ECO:0000313" key="3">
    <source>
        <dbReference type="EMBL" id="TYJ97021.1"/>
    </source>
</evidence>